<evidence type="ECO:0000313" key="2">
    <source>
        <dbReference type="Proteomes" id="UP001600943"/>
    </source>
</evidence>
<evidence type="ECO:0000313" key="1">
    <source>
        <dbReference type="EMBL" id="GAA6411954.1"/>
    </source>
</evidence>
<organism evidence="1 2">
    <name type="scientific">Blautia hominis</name>
    <dbReference type="NCBI Taxonomy" id="2025493"/>
    <lineage>
        <taxon>Bacteria</taxon>
        <taxon>Bacillati</taxon>
        <taxon>Bacillota</taxon>
        <taxon>Clostridia</taxon>
        <taxon>Lachnospirales</taxon>
        <taxon>Lachnospiraceae</taxon>
        <taxon>Blautia</taxon>
    </lineage>
</organism>
<accession>A0ABQ0BKH4</accession>
<gene>
    <name evidence="1" type="ORF">K040078D81_60710</name>
</gene>
<proteinExistence type="predicted"/>
<name>A0ABQ0BKH4_9FIRM</name>
<dbReference type="EMBL" id="BAABYW010000002">
    <property type="protein sequence ID" value="GAA6411954.1"/>
    <property type="molecule type" value="Genomic_DNA"/>
</dbReference>
<sequence>MFIIALIVEYFYKNVSRETFFYWEFIGYIVYGKNEEGWTVKMRKGGRWRRADGGEGGGGRWEWGE</sequence>
<protein>
    <submittedName>
        <fullName evidence="1">Uncharacterized protein</fullName>
    </submittedName>
</protein>
<comment type="caution">
    <text evidence="1">The sequence shown here is derived from an EMBL/GenBank/DDBJ whole genome shotgun (WGS) entry which is preliminary data.</text>
</comment>
<keyword evidence="2" id="KW-1185">Reference proteome</keyword>
<dbReference type="Proteomes" id="UP001600943">
    <property type="component" value="Unassembled WGS sequence"/>
</dbReference>
<reference evidence="1 2" key="1">
    <citation type="submission" date="2024-04" db="EMBL/GenBank/DDBJ databases">
        <title>Defined microbial consortia suppress multidrug-resistant proinflammatory Enterobacteriaceae via ecological control.</title>
        <authorList>
            <person name="Furuichi M."/>
            <person name="Kawaguchi T."/>
            <person name="Pust M."/>
            <person name="Yasuma K."/>
            <person name="Plichta D."/>
            <person name="Hasegawa N."/>
            <person name="Ohya T."/>
            <person name="Bhattarai S."/>
            <person name="Sasajima S."/>
            <person name="Aoto Y."/>
            <person name="Tuganbaev T."/>
            <person name="Yaginuma M."/>
            <person name="Ueda M."/>
            <person name="Okahashi N."/>
            <person name="Amafuji K."/>
            <person name="Kiridooshi Y."/>
            <person name="Sugita K."/>
            <person name="Strazar M."/>
            <person name="Skelly A."/>
            <person name="Suda W."/>
            <person name="Hattori M."/>
            <person name="Nakamoto N."/>
            <person name="Caballero S."/>
            <person name="Norman J."/>
            <person name="Olle B."/>
            <person name="Tanoue T."/>
            <person name="Arita M."/>
            <person name="Bucci V."/>
            <person name="Atarashi K."/>
            <person name="Xavier R."/>
            <person name="Honda K."/>
        </authorList>
    </citation>
    <scope>NUCLEOTIDE SEQUENCE [LARGE SCALE GENOMIC DNA]</scope>
    <source>
        <strain evidence="2">k04-0078-D8-1</strain>
    </source>
</reference>